<proteinExistence type="predicted"/>
<evidence type="ECO:0000313" key="1">
    <source>
        <dbReference type="EMBL" id="EZG78496.1"/>
    </source>
</evidence>
<name>A0A023BAZ4_GRENI</name>
<organism evidence="1 2">
    <name type="scientific">Gregarina niphandrodes</name>
    <name type="common">Septate eugregarine</name>
    <dbReference type="NCBI Taxonomy" id="110365"/>
    <lineage>
        <taxon>Eukaryota</taxon>
        <taxon>Sar</taxon>
        <taxon>Alveolata</taxon>
        <taxon>Apicomplexa</taxon>
        <taxon>Conoidasida</taxon>
        <taxon>Gregarinasina</taxon>
        <taxon>Eugregarinorida</taxon>
        <taxon>Gregarinidae</taxon>
        <taxon>Gregarina</taxon>
    </lineage>
</organism>
<gene>
    <name evidence="1" type="ORF">GNI_035520</name>
</gene>
<dbReference type="GeneID" id="22911400"/>
<accession>A0A023BAZ4</accession>
<dbReference type="EMBL" id="AFNH02000272">
    <property type="protein sequence ID" value="EZG78496.1"/>
    <property type="molecule type" value="Genomic_DNA"/>
</dbReference>
<dbReference type="RefSeq" id="XP_011129280.1">
    <property type="nucleotide sequence ID" value="XM_011130978.1"/>
</dbReference>
<protein>
    <submittedName>
        <fullName evidence="1">Uncharacterized protein</fullName>
    </submittedName>
</protein>
<reference evidence="1" key="1">
    <citation type="submission" date="2013-12" db="EMBL/GenBank/DDBJ databases">
        <authorList>
            <person name="Omoto C.K."/>
            <person name="Sibley D."/>
            <person name="Venepally P."/>
            <person name="Hadjithomas M."/>
            <person name="Karamycheva S."/>
            <person name="Brunk B."/>
            <person name="Roos D."/>
            <person name="Caler E."/>
            <person name="Lorenzi H."/>
        </authorList>
    </citation>
    <scope>NUCLEOTIDE SEQUENCE</scope>
</reference>
<dbReference type="VEuPathDB" id="CryptoDB:GNI_035520"/>
<dbReference type="Proteomes" id="UP000019763">
    <property type="component" value="Unassembled WGS sequence"/>
</dbReference>
<keyword evidence="2" id="KW-1185">Reference proteome</keyword>
<evidence type="ECO:0000313" key="2">
    <source>
        <dbReference type="Proteomes" id="UP000019763"/>
    </source>
</evidence>
<comment type="caution">
    <text evidence="1">The sequence shown here is derived from an EMBL/GenBank/DDBJ whole genome shotgun (WGS) entry which is preliminary data.</text>
</comment>
<dbReference type="AlphaFoldDB" id="A0A023BAZ4"/>
<sequence length="195" mass="21617">MNQLRAVVELCKLSRLLCDLVGSKVWGVGEALDVEVKTLSYPQLCVVGRLFVGVLLTLVAHASASLPSEAEVDQLVVRSAIPLLKQRLVGLERLHQTDLHHAELFRTVRDALLTDDGLEELRSATFKFAKIYNLFLTSYKQKMQELITFATIDPDATTPKSKPLLERAIDLKRNLERIGDIDNAPDAVTLPACPS</sequence>